<dbReference type="Proteomes" id="UP001609175">
    <property type="component" value="Unassembled WGS sequence"/>
</dbReference>
<dbReference type="Pfam" id="PF04134">
    <property type="entry name" value="DCC1-like"/>
    <property type="match status" value="1"/>
</dbReference>
<name>A0ABW7K9T2_9NOCA</name>
<reference evidence="4 5" key="1">
    <citation type="submission" date="2024-10" db="EMBL/GenBank/DDBJ databases">
        <authorList>
            <person name="Riesco R."/>
        </authorList>
    </citation>
    <scope>NUCLEOTIDE SEQUENCE [LARGE SCALE GENOMIC DNA]</scope>
    <source>
        <strain evidence="3 5">NCIMB 15448</strain>
        <strain evidence="1 4">NCIMB 15449</strain>
        <strain evidence="2 6">NCIMB 15450</strain>
    </source>
</reference>
<dbReference type="RefSeq" id="WP_395114866.1">
    <property type="nucleotide sequence ID" value="NZ_JBIMSN010000123.1"/>
</dbReference>
<evidence type="ECO:0000313" key="5">
    <source>
        <dbReference type="Proteomes" id="UP001609176"/>
    </source>
</evidence>
<gene>
    <name evidence="3" type="ORF">ACHIPV_25865</name>
    <name evidence="1" type="ORF">ACHIPZ_13410</name>
    <name evidence="2" type="ORF">ACHIRB_25220</name>
</gene>
<dbReference type="EMBL" id="JBIMSN010000123">
    <property type="protein sequence ID" value="MFH5231846.1"/>
    <property type="molecule type" value="Genomic_DNA"/>
</dbReference>
<dbReference type="Proteomes" id="UP001609219">
    <property type="component" value="Unassembled WGS sequence"/>
</dbReference>
<evidence type="ECO:0000313" key="4">
    <source>
        <dbReference type="Proteomes" id="UP001609175"/>
    </source>
</evidence>
<sequence>MPEVAARTYAAEFLYDRDCGFCMKCLGVLHRIDRRDRVRTLALQDPGAPEHFGVTEEQAYDRAWAHDARGELYSGAGAINAALSGVLGTRIPLYVYKIPGIRWLQDTAYRWVAANRYRLPGKGGSCAVEPR</sequence>
<dbReference type="InterPro" id="IPR007263">
    <property type="entry name" value="DCC1-like"/>
</dbReference>
<evidence type="ECO:0000313" key="1">
    <source>
        <dbReference type="EMBL" id="MFH5209183.1"/>
    </source>
</evidence>
<accession>A0ABW7K9T2</accession>
<proteinExistence type="predicted"/>
<keyword evidence="6" id="KW-1185">Reference proteome</keyword>
<evidence type="ECO:0000313" key="2">
    <source>
        <dbReference type="EMBL" id="MFH5231846.1"/>
    </source>
</evidence>
<evidence type="ECO:0000313" key="3">
    <source>
        <dbReference type="EMBL" id="MFH5245277.1"/>
    </source>
</evidence>
<evidence type="ECO:0000313" key="6">
    <source>
        <dbReference type="Proteomes" id="UP001609219"/>
    </source>
</evidence>
<dbReference type="EMBL" id="JBIMSP010000068">
    <property type="protein sequence ID" value="MFH5245277.1"/>
    <property type="molecule type" value="Genomic_DNA"/>
</dbReference>
<comment type="caution">
    <text evidence="2">The sequence shown here is derived from an EMBL/GenBank/DDBJ whole genome shotgun (WGS) entry which is preliminary data.</text>
</comment>
<protein>
    <submittedName>
        <fullName evidence="2">Thiol-disulfide oxidoreductase DCC family protein</fullName>
    </submittedName>
</protein>
<dbReference type="Proteomes" id="UP001609176">
    <property type="component" value="Unassembled WGS sequence"/>
</dbReference>
<dbReference type="EMBL" id="JBIMSO010000051">
    <property type="protein sequence ID" value="MFH5209183.1"/>
    <property type="molecule type" value="Genomic_DNA"/>
</dbReference>
<organism evidence="2 6">
    <name type="scientific">Antrihabitans spumae</name>
    <dbReference type="NCBI Taxonomy" id="3373370"/>
    <lineage>
        <taxon>Bacteria</taxon>
        <taxon>Bacillati</taxon>
        <taxon>Actinomycetota</taxon>
        <taxon>Actinomycetes</taxon>
        <taxon>Mycobacteriales</taxon>
        <taxon>Nocardiaceae</taxon>
        <taxon>Antrihabitans</taxon>
    </lineage>
</organism>